<dbReference type="OrthoDB" id="4720181at2"/>
<sequence length="215" mass="21254">MRSGAAKRSLLALLAALLVALVSSCGVRAQDAAEAAPTGAPPAAEMGRPDQSSGPRLTVFFVRGADLAPVDRRIGASSPAAALAQVVDGPTRSEAADGIRTALAPEVVGVEAVGPDGTATVAVSRGFAGITGGNQLLAVAQIVWTLTALPTVEDVQFTVEGIPVEVPTDAGLSSGPVDRGDFRSVAPAESTAAPPTTSPPPGATSSSTEGSPAPR</sequence>
<gene>
    <name evidence="4" type="ORF">SAMN05660748_2810</name>
</gene>
<feature type="compositionally biased region" description="Low complexity" evidence="1">
    <location>
        <begin position="186"/>
        <end position="195"/>
    </location>
</feature>
<dbReference type="SMART" id="SM00909">
    <property type="entry name" value="Germane"/>
    <property type="match status" value="1"/>
</dbReference>
<keyword evidence="5" id="KW-1185">Reference proteome</keyword>
<dbReference type="PROSITE" id="PS51257">
    <property type="entry name" value="PROKAR_LIPOPROTEIN"/>
    <property type="match status" value="1"/>
</dbReference>
<evidence type="ECO:0000313" key="4">
    <source>
        <dbReference type="EMBL" id="SOC50071.1"/>
    </source>
</evidence>
<feature type="domain" description="GerMN" evidence="3">
    <location>
        <begin position="79"/>
        <end position="168"/>
    </location>
</feature>
<accession>A0A285VC41</accession>
<reference evidence="5" key="1">
    <citation type="submission" date="2017-08" db="EMBL/GenBank/DDBJ databases">
        <authorList>
            <person name="Varghese N."/>
            <person name="Submissions S."/>
        </authorList>
    </citation>
    <scope>NUCLEOTIDE SEQUENCE [LARGE SCALE GENOMIC DNA]</scope>
    <source>
        <strain evidence="5">DSM 4725</strain>
    </source>
</reference>
<feature type="chain" id="PRO_5039200402" evidence="2">
    <location>
        <begin position="30"/>
        <end position="215"/>
    </location>
</feature>
<evidence type="ECO:0000256" key="1">
    <source>
        <dbReference type="SAM" id="MobiDB-lite"/>
    </source>
</evidence>
<feature type="compositionally biased region" description="Low complexity" evidence="1">
    <location>
        <begin position="203"/>
        <end position="215"/>
    </location>
</feature>
<feature type="region of interest" description="Disordered" evidence="1">
    <location>
        <begin position="166"/>
        <end position="215"/>
    </location>
</feature>
<organism evidence="4 5">
    <name type="scientific">Blastococcus aggregatus</name>
    <dbReference type="NCBI Taxonomy" id="38502"/>
    <lineage>
        <taxon>Bacteria</taxon>
        <taxon>Bacillati</taxon>
        <taxon>Actinomycetota</taxon>
        <taxon>Actinomycetes</taxon>
        <taxon>Geodermatophilales</taxon>
        <taxon>Geodermatophilaceae</taxon>
        <taxon>Blastococcus</taxon>
    </lineage>
</organism>
<proteinExistence type="predicted"/>
<dbReference type="EMBL" id="OBQI01000004">
    <property type="protein sequence ID" value="SOC50071.1"/>
    <property type="molecule type" value="Genomic_DNA"/>
</dbReference>
<evidence type="ECO:0000259" key="3">
    <source>
        <dbReference type="SMART" id="SM00909"/>
    </source>
</evidence>
<dbReference type="InterPro" id="IPR019606">
    <property type="entry name" value="GerMN"/>
</dbReference>
<evidence type="ECO:0000256" key="2">
    <source>
        <dbReference type="SAM" id="SignalP"/>
    </source>
</evidence>
<protein>
    <submittedName>
        <fullName evidence="4">Sporulation and spore germination</fullName>
    </submittedName>
</protein>
<name>A0A285VC41_9ACTN</name>
<dbReference type="Proteomes" id="UP000219435">
    <property type="component" value="Unassembled WGS sequence"/>
</dbReference>
<keyword evidence="2" id="KW-0732">Signal</keyword>
<dbReference type="AlphaFoldDB" id="A0A285VC41"/>
<feature type="signal peptide" evidence="2">
    <location>
        <begin position="1"/>
        <end position="29"/>
    </location>
</feature>
<dbReference type="Pfam" id="PF10646">
    <property type="entry name" value="Germane"/>
    <property type="match status" value="1"/>
</dbReference>
<evidence type="ECO:0000313" key="5">
    <source>
        <dbReference type="Proteomes" id="UP000219435"/>
    </source>
</evidence>